<dbReference type="OrthoDB" id="9802090at2"/>
<feature type="binding site" evidence="7">
    <location>
        <position position="122"/>
    </location>
    <ligand>
        <name>S-adenosyl-L-methionine</name>
        <dbReference type="ChEBI" id="CHEBI:59789"/>
    </ligand>
</feature>
<evidence type="ECO:0000256" key="7">
    <source>
        <dbReference type="HAMAP-Rule" id="MF_01057"/>
    </source>
</evidence>
<dbReference type="Pfam" id="PF02390">
    <property type="entry name" value="Methyltransf_4"/>
    <property type="match status" value="1"/>
</dbReference>
<evidence type="ECO:0000256" key="2">
    <source>
        <dbReference type="ARBA" id="ARBA00003015"/>
    </source>
</evidence>
<evidence type="ECO:0000256" key="4">
    <source>
        <dbReference type="ARBA" id="ARBA00022679"/>
    </source>
</evidence>
<dbReference type="UniPathway" id="UPA00989"/>
<dbReference type="GO" id="GO:0043527">
    <property type="term" value="C:tRNA methyltransferase complex"/>
    <property type="evidence" value="ECO:0007669"/>
    <property type="project" value="TreeGrafter"/>
</dbReference>
<organism evidence="8 9">
    <name type="scientific">Williamsoniiplasma luminosum</name>
    <dbReference type="NCBI Taxonomy" id="214888"/>
    <lineage>
        <taxon>Bacteria</taxon>
        <taxon>Bacillati</taxon>
        <taxon>Mycoplasmatota</taxon>
        <taxon>Mollicutes</taxon>
        <taxon>Entomoplasmatales</taxon>
        <taxon>Williamsoniiplasma</taxon>
    </lineage>
</organism>
<dbReference type="NCBIfam" id="NF001080">
    <property type="entry name" value="PRK00121.2-2"/>
    <property type="match status" value="1"/>
</dbReference>
<dbReference type="RefSeq" id="WP_025734547.1">
    <property type="nucleotide sequence ID" value="NZ_CP024963.1"/>
</dbReference>
<evidence type="ECO:0000313" key="9">
    <source>
        <dbReference type="Proteomes" id="UP000232063"/>
    </source>
</evidence>
<comment type="pathway">
    <text evidence="7">tRNA modification; N(7)-methylguanine-tRNA biosynthesis.</text>
</comment>
<dbReference type="Proteomes" id="UP000232063">
    <property type="component" value="Chromosome"/>
</dbReference>
<comment type="similarity">
    <text evidence="7">Belongs to the class I-like SAM-binding methyltransferase superfamily. TrmB family.</text>
</comment>
<dbReference type="SUPFAM" id="SSF53335">
    <property type="entry name" value="S-adenosyl-L-methionine-dependent methyltransferases"/>
    <property type="match status" value="1"/>
</dbReference>
<protein>
    <recommendedName>
        <fullName evidence="7">tRNA (guanine-N(7)-)-methyltransferase</fullName>
        <ecNumber evidence="7">2.1.1.33</ecNumber>
    </recommendedName>
    <alternativeName>
        <fullName evidence="7">tRNA (guanine(46)-N(7))-methyltransferase</fullName>
    </alternativeName>
    <alternativeName>
        <fullName evidence="7">tRNA(m7G46)-methyltransferase</fullName>
    </alternativeName>
</protein>
<dbReference type="NCBIfam" id="TIGR00091">
    <property type="entry name" value="tRNA (guanosine(46)-N7)-methyltransferase TrmB"/>
    <property type="match status" value="1"/>
</dbReference>
<dbReference type="EMBL" id="CP024963">
    <property type="protein sequence ID" value="ATZ16781.1"/>
    <property type="molecule type" value="Genomic_DNA"/>
</dbReference>
<dbReference type="KEGG" id="elj:ELUMI_v1c00530"/>
<dbReference type="CDD" id="cd02440">
    <property type="entry name" value="AdoMet_MTases"/>
    <property type="match status" value="1"/>
</dbReference>
<dbReference type="HAMAP" id="MF_01057">
    <property type="entry name" value="tRNA_methyltr_TrmB"/>
    <property type="match status" value="1"/>
</dbReference>
<keyword evidence="9" id="KW-1185">Reference proteome</keyword>
<dbReference type="InterPro" id="IPR055361">
    <property type="entry name" value="tRNA_methyltr_TrmB_bact"/>
</dbReference>
<proteinExistence type="inferred from homology"/>
<reference evidence="8 9" key="1">
    <citation type="submission" date="2017-11" db="EMBL/GenBank/DDBJ databases">
        <title>Genome sequence of Entomoplasma luminosum PIMN-1 (ATCC 49195).</title>
        <authorList>
            <person name="Lo W.-S."/>
            <person name="Gasparich G.E."/>
            <person name="Kuo C.-H."/>
        </authorList>
    </citation>
    <scope>NUCLEOTIDE SEQUENCE [LARGE SCALE GENOMIC DNA]</scope>
    <source>
        <strain evidence="8 9">PIMN-1</strain>
    </source>
</reference>
<name>A0A2K8NVK6_9MOLU</name>
<dbReference type="InterPro" id="IPR003358">
    <property type="entry name" value="tRNA_(Gua-N-7)_MeTrfase_Trmb"/>
</dbReference>
<dbReference type="InterPro" id="IPR029063">
    <property type="entry name" value="SAM-dependent_MTases_sf"/>
</dbReference>
<keyword evidence="4 7" id="KW-0808">Transferase</keyword>
<gene>
    <name evidence="7 8" type="primary">trmB</name>
    <name evidence="8" type="ORF">ELUMI_v1c00530</name>
</gene>
<dbReference type="GO" id="GO:0008176">
    <property type="term" value="F:tRNA (guanine(46)-N7)-methyltransferase activity"/>
    <property type="evidence" value="ECO:0007669"/>
    <property type="project" value="UniProtKB-UniRule"/>
</dbReference>
<feature type="binding site" evidence="7">
    <location>
        <begin position="198"/>
        <end position="201"/>
    </location>
    <ligand>
        <name>substrate</name>
    </ligand>
</feature>
<evidence type="ECO:0000256" key="5">
    <source>
        <dbReference type="ARBA" id="ARBA00022691"/>
    </source>
</evidence>
<dbReference type="EC" id="2.1.1.33" evidence="7"/>
<evidence type="ECO:0000313" key="8">
    <source>
        <dbReference type="EMBL" id="ATZ16781.1"/>
    </source>
</evidence>
<comment type="function">
    <text evidence="2 7">Catalyzes the formation of N(7)-methylguanine at position 46 (m7G46) in tRNA.</text>
</comment>
<evidence type="ECO:0000256" key="1">
    <source>
        <dbReference type="ARBA" id="ARBA00000142"/>
    </source>
</evidence>
<keyword evidence="3 7" id="KW-0489">Methyltransferase</keyword>
<dbReference type="PROSITE" id="PS51625">
    <property type="entry name" value="SAM_MT_TRMB"/>
    <property type="match status" value="1"/>
</dbReference>
<dbReference type="Gene3D" id="3.40.50.150">
    <property type="entry name" value="Vaccinia Virus protein VP39"/>
    <property type="match status" value="1"/>
</dbReference>
<keyword evidence="5 7" id="KW-0949">S-adenosyl-L-methionine</keyword>
<feature type="binding site" evidence="7">
    <location>
        <position position="69"/>
    </location>
    <ligand>
        <name>S-adenosyl-L-methionine</name>
        <dbReference type="ChEBI" id="CHEBI:59789"/>
    </ligand>
</feature>
<evidence type="ECO:0000256" key="3">
    <source>
        <dbReference type="ARBA" id="ARBA00022603"/>
    </source>
</evidence>
<dbReference type="PANTHER" id="PTHR23417">
    <property type="entry name" value="3-DEOXY-D-MANNO-OCTULOSONIC-ACID TRANSFERASE/TRNA GUANINE-N 7 - -METHYLTRANSFERASE"/>
    <property type="match status" value="1"/>
</dbReference>
<evidence type="ECO:0000256" key="6">
    <source>
        <dbReference type="ARBA" id="ARBA00022694"/>
    </source>
</evidence>
<feature type="binding site" evidence="7">
    <location>
        <position position="158"/>
    </location>
    <ligand>
        <name>substrate</name>
    </ligand>
</feature>
<comment type="caution">
    <text evidence="7">Lacks conserved residue(s) required for the propagation of feature annotation.</text>
</comment>
<keyword evidence="6 7" id="KW-0819">tRNA processing</keyword>
<feature type="binding site" evidence="7">
    <location>
        <position position="126"/>
    </location>
    <ligand>
        <name>substrate</name>
    </ligand>
</feature>
<sequence length="221" mass="25976">MRLRNKKWTHDFLENHAEFLIDWTEDKKINSINFFQNSQPISLEIGSGKGQFLIENALQNPGINFIAMEKEKTVVGVALKKAIQTLGKEKMTNLKFLNKFAENLLMMFEPNSVDQIYLNFSDPWPKTRDAKKRLTHVNFLEIYSQILKPNGILQLKTDNDGLFEFSLEQLKETKNWKLLVETKDLYDDQKLLIGNIPTEYETKFNQLNKNINMYRIQNVKK</sequence>
<accession>A0A2K8NVK6</accession>
<feature type="binding site" evidence="7">
    <location>
        <position position="44"/>
    </location>
    <ligand>
        <name>S-adenosyl-L-methionine</name>
        <dbReference type="ChEBI" id="CHEBI:59789"/>
    </ligand>
</feature>
<dbReference type="AlphaFoldDB" id="A0A2K8NVK6"/>
<dbReference type="PANTHER" id="PTHR23417:SF14">
    <property type="entry name" value="PENTACOTRIPEPTIDE-REPEAT REGION OF PRORP DOMAIN-CONTAINING PROTEIN"/>
    <property type="match status" value="1"/>
</dbReference>
<comment type="catalytic activity">
    <reaction evidence="1 7">
        <text>guanosine(46) in tRNA + S-adenosyl-L-methionine = N(7)-methylguanosine(46) in tRNA + S-adenosyl-L-homocysteine</text>
        <dbReference type="Rhea" id="RHEA:42708"/>
        <dbReference type="Rhea" id="RHEA-COMP:10188"/>
        <dbReference type="Rhea" id="RHEA-COMP:10189"/>
        <dbReference type="ChEBI" id="CHEBI:57856"/>
        <dbReference type="ChEBI" id="CHEBI:59789"/>
        <dbReference type="ChEBI" id="CHEBI:74269"/>
        <dbReference type="ChEBI" id="CHEBI:74480"/>
        <dbReference type="EC" id="2.1.1.33"/>
    </reaction>
</comment>